<dbReference type="EMBL" id="CAJRAY010000026">
    <property type="protein sequence ID" value="CAG5082653.1"/>
    <property type="molecule type" value="Genomic_DNA"/>
</dbReference>
<dbReference type="EC" id="3.7.1.2" evidence="4"/>
<evidence type="ECO:0000256" key="2">
    <source>
        <dbReference type="ARBA" id="ARBA00022723"/>
    </source>
</evidence>
<comment type="similarity">
    <text evidence="1">Belongs to the FAH family.</text>
</comment>
<proteinExistence type="inferred from homology"/>
<protein>
    <submittedName>
        <fullName evidence="4">Fumarylacetoacetate hydrolase YisK</fullName>
        <ecNumber evidence="4">3.7.1.2</ecNumber>
    </submittedName>
</protein>
<dbReference type="PANTHER" id="PTHR42796">
    <property type="entry name" value="FUMARYLACETOACETATE HYDROLASE DOMAIN-CONTAINING PROTEIN 2A-RELATED"/>
    <property type="match status" value="1"/>
</dbReference>
<keyword evidence="4" id="KW-0378">Hydrolase</keyword>
<dbReference type="GO" id="GO:0004334">
    <property type="term" value="F:fumarylacetoacetase activity"/>
    <property type="evidence" value="ECO:0007669"/>
    <property type="project" value="UniProtKB-EC"/>
</dbReference>
<evidence type="ECO:0000313" key="4">
    <source>
        <dbReference type="EMBL" id="CAG5082653.1"/>
    </source>
</evidence>
<dbReference type="InterPro" id="IPR036663">
    <property type="entry name" value="Fumarylacetoacetase_C_sf"/>
</dbReference>
<dbReference type="Gene3D" id="3.90.850.10">
    <property type="entry name" value="Fumarylacetoacetase-like, C-terminal domain"/>
    <property type="match status" value="1"/>
</dbReference>
<name>A0ABN7RV18_THEXY</name>
<dbReference type="SUPFAM" id="SSF56529">
    <property type="entry name" value="FAH"/>
    <property type="match status" value="1"/>
</dbReference>
<dbReference type="InterPro" id="IPR011234">
    <property type="entry name" value="Fumarylacetoacetase-like_C"/>
</dbReference>
<dbReference type="RefSeq" id="WP_015256151.1">
    <property type="nucleotide sequence ID" value="NZ_CAJRAY010000026.1"/>
</dbReference>
<feature type="domain" description="Fumarylacetoacetase-like C-terminal" evidence="3">
    <location>
        <begin position="90"/>
        <end position="294"/>
    </location>
</feature>
<sequence>MKLATLMRDGTPRLGVKVEGGIIDFERALEATGGSRDGVPIDPMAAIRTGEAGIAALGRLLEECPATAGAPYLVPEDQVSWGPCVPAPGKIICVGLNYRAHAEETGKTPPETPVLFSKYANALNAHLQPVRGTHLTDQLDYEAELCVVIGKRTSGVSEAEALDHVFGYCCANDISARDLQNRTSQWLLGKTGDGFCPLGPYLVTANEVGDPQRLAIRSIVNGEVRQQSNTGDMIFGCAELIAYISRHFTLEPGDIILTGTPAGVAMGMPGKPYLRAGDTVTVEIERLGALTNPIA</sequence>
<evidence type="ECO:0000259" key="3">
    <source>
        <dbReference type="Pfam" id="PF01557"/>
    </source>
</evidence>
<accession>A0ABN7RV18</accession>
<keyword evidence="2" id="KW-0479">Metal-binding</keyword>
<keyword evidence="5" id="KW-1185">Reference proteome</keyword>
<dbReference type="PANTHER" id="PTHR42796:SF4">
    <property type="entry name" value="FUMARYLACETOACETATE HYDROLASE DOMAIN-CONTAINING PROTEIN 2A"/>
    <property type="match status" value="1"/>
</dbReference>
<dbReference type="InterPro" id="IPR051121">
    <property type="entry name" value="FAH"/>
</dbReference>
<gene>
    <name evidence="4" type="primary">txxe 1319-fahA</name>
    <name evidence="4" type="ORF">TXXE_06205</name>
</gene>
<dbReference type="Pfam" id="PF01557">
    <property type="entry name" value="FAA_hydrolase"/>
    <property type="match status" value="1"/>
</dbReference>
<comment type="caution">
    <text evidence="4">The sequence shown here is derived from an EMBL/GenBank/DDBJ whole genome shotgun (WGS) entry which is preliminary data.</text>
</comment>
<evidence type="ECO:0000256" key="1">
    <source>
        <dbReference type="ARBA" id="ARBA00010211"/>
    </source>
</evidence>
<reference evidence="4 5" key="1">
    <citation type="submission" date="2021-04" db="EMBL/GenBank/DDBJ databases">
        <authorList>
            <person name="Rakotoarivonina H."/>
        </authorList>
    </citation>
    <scope>NUCLEOTIDE SEQUENCE [LARGE SCALE GENOMIC DNA]</scope>
    <source>
        <strain evidence="4 5">XE</strain>
    </source>
</reference>
<dbReference type="Proteomes" id="UP000681526">
    <property type="component" value="Unassembled WGS sequence"/>
</dbReference>
<evidence type="ECO:0000313" key="5">
    <source>
        <dbReference type="Proteomes" id="UP000681526"/>
    </source>
</evidence>
<organism evidence="4 5">
    <name type="scientific">Thermobacillus xylanilyticus</name>
    <dbReference type="NCBI Taxonomy" id="76633"/>
    <lineage>
        <taxon>Bacteria</taxon>
        <taxon>Bacillati</taxon>
        <taxon>Bacillota</taxon>
        <taxon>Bacilli</taxon>
        <taxon>Bacillales</taxon>
        <taxon>Paenibacillaceae</taxon>
        <taxon>Thermobacillus</taxon>
    </lineage>
</organism>